<reference evidence="4" key="1">
    <citation type="submission" date="2023-03" db="EMBL/GenBank/DDBJ databases">
        <title>Chromosome-scale reference genome and RAD-based genetic map of yellow starthistle (Centaurea solstitialis) reveal putative structural variation and QTLs associated with invader traits.</title>
        <authorList>
            <person name="Reatini B."/>
            <person name="Cang F.A."/>
            <person name="Jiang Q."/>
            <person name="Mckibben M.T.W."/>
            <person name="Barker M.S."/>
            <person name="Rieseberg L.H."/>
            <person name="Dlugosch K.M."/>
        </authorList>
    </citation>
    <scope>NUCLEOTIDE SEQUENCE</scope>
    <source>
        <strain evidence="4">CAN-66</strain>
        <tissue evidence="4">Leaf</tissue>
    </source>
</reference>
<feature type="region of interest" description="Disordered" evidence="1">
    <location>
        <begin position="298"/>
        <end position="335"/>
    </location>
</feature>
<keyword evidence="2" id="KW-0812">Transmembrane</keyword>
<gene>
    <name evidence="4" type="ORF">OSB04_007812</name>
</gene>
<evidence type="ECO:0000313" key="4">
    <source>
        <dbReference type="EMBL" id="KAJ9562652.1"/>
    </source>
</evidence>
<protein>
    <recommendedName>
        <fullName evidence="3">Thioredoxin-like fold domain-containing protein</fullName>
    </recommendedName>
</protein>
<dbReference type="PANTHER" id="PTHR12289">
    <property type="entry name" value="METAXIN RELATED"/>
    <property type="match status" value="1"/>
</dbReference>
<dbReference type="Proteomes" id="UP001172457">
    <property type="component" value="Chromosome 2"/>
</dbReference>
<feature type="domain" description="Thioredoxin-like fold" evidence="3">
    <location>
        <begin position="28"/>
        <end position="122"/>
    </location>
</feature>
<evidence type="ECO:0000313" key="5">
    <source>
        <dbReference type="Proteomes" id="UP001172457"/>
    </source>
</evidence>
<name>A0AA38WIX1_9ASTR</name>
<evidence type="ECO:0000259" key="3">
    <source>
        <dbReference type="Pfam" id="PF17172"/>
    </source>
</evidence>
<dbReference type="InterPro" id="IPR012336">
    <property type="entry name" value="Thioredoxin-like_fold"/>
</dbReference>
<feature type="transmembrane region" description="Helical" evidence="2">
    <location>
        <begin position="198"/>
        <end position="220"/>
    </location>
</feature>
<feature type="transmembrane region" description="Helical" evidence="2">
    <location>
        <begin position="344"/>
        <end position="362"/>
    </location>
</feature>
<dbReference type="Pfam" id="PF17172">
    <property type="entry name" value="GST_N_4"/>
    <property type="match status" value="1"/>
</dbReference>
<keyword evidence="2" id="KW-1133">Transmembrane helix</keyword>
<comment type="caution">
    <text evidence="4">The sequence shown here is derived from an EMBL/GenBank/DDBJ whole genome shotgun (WGS) entry which is preliminary data.</text>
</comment>
<dbReference type="PANTHER" id="PTHR12289:SF41">
    <property type="entry name" value="FAILED AXON CONNECTIONS-RELATED"/>
    <property type="match status" value="1"/>
</dbReference>
<dbReference type="InterPro" id="IPR050931">
    <property type="entry name" value="Mito_Protein_Transport_Metaxin"/>
</dbReference>
<evidence type="ECO:0000256" key="2">
    <source>
        <dbReference type="SAM" id="Phobius"/>
    </source>
</evidence>
<feature type="compositionally biased region" description="Low complexity" evidence="1">
    <location>
        <begin position="300"/>
        <end position="318"/>
    </location>
</feature>
<keyword evidence="2" id="KW-0472">Membrane</keyword>
<dbReference type="EMBL" id="JARYMX010000002">
    <property type="protein sequence ID" value="KAJ9562652.1"/>
    <property type="molecule type" value="Genomic_DNA"/>
</dbReference>
<evidence type="ECO:0000256" key="1">
    <source>
        <dbReference type="SAM" id="MobiDB-lite"/>
    </source>
</evidence>
<sequence length="383" mass="43027">MDESIQSDLQNLSLVVRKACFGLPTACPSCLPVYIYLKFANVAFDLSYNLTFPDSDQIPYIDTDTYVAYNNEKGGVIESLKEDNIVNLDSGVQNLPEWVSTLAMINSWLSDALLYELWVSSDGSSAHKIYYSDLPWPIGKLLYLKQVRNVKQLLGISKENAERREEEIYRRATIAYQALSTKLGEESFFSDNRQVQTYYIILATSLDAFFLGHALITLAIKVGNGPNKDVVLPEGVGLKGDVWFAKWNWIPLKELEWNLMEFDHIFGWYMETSVLRGKLLEQANLVKYADKHKAELLDAGSSSSNPSSSSVPRRGPSNWGSKPKSQPKKERTEEEKSFRRKAKYFLVTQMVAVLVFLSLLGGSDDTEVDVDGDGDGGGFDYGN</sequence>
<dbReference type="AlphaFoldDB" id="A0AA38WIX1"/>
<dbReference type="GO" id="GO:0006626">
    <property type="term" value="P:protein targeting to mitochondrion"/>
    <property type="evidence" value="ECO:0007669"/>
    <property type="project" value="TreeGrafter"/>
</dbReference>
<keyword evidence="5" id="KW-1185">Reference proteome</keyword>
<accession>A0AA38WIX1</accession>
<proteinExistence type="predicted"/>
<dbReference type="GO" id="GO:0005741">
    <property type="term" value="C:mitochondrial outer membrane"/>
    <property type="evidence" value="ECO:0007669"/>
    <property type="project" value="TreeGrafter"/>
</dbReference>
<organism evidence="4 5">
    <name type="scientific">Centaurea solstitialis</name>
    <name type="common">yellow star-thistle</name>
    <dbReference type="NCBI Taxonomy" id="347529"/>
    <lineage>
        <taxon>Eukaryota</taxon>
        <taxon>Viridiplantae</taxon>
        <taxon>Streptophyta</taxon>
        <taxon>Embryophyta</taxon>
        <taxon>Tracheophyta</taxon>
        <taxon>Spermatophyta</taxon>
        <taxon>Magnoliopsida</taxon>
        <taxon>eudicotyledons</taxon>
        <taxon>Gunneridae</taxon>
        <taxon>Pentapetalae</taxon>
        <taxon>asterids</taxon>
        <taxon>campanulids</taxon>
        <taxon>Asterales</taxon>
        <taxon>Asteraceae</taxon>
        <taxon>Carduoideae</taxon>
        <taxon>Cardueae</taxon>
        <taxon>Centaureinae</taxon>
        <taxon>Centaurea</taxon>
    </lineage>
</organism>